<dbReference type="CDD" id="cd19081">
    <property type="entry name" value="AKR_AKR9C1"/>
    <property type="match status" value="1"/>
</dbReference>
<protein>
    <submittedName>
        <fullName evidence="2">Aldo/keto reductase</fullName>
    </submittedName>
</protein>
<dbReference type="SUPFAM" id="SSF51430">
    <property type="entry name" value="NAD(P)-linked oxidoreductase"/>
    <property type="match status" value="1"/>
</dbReference>
<evidence type="ECO:0000313" key="3">
    <source>
        <dbReference type="Proteomes" id="UP001165343"/>
    </source>
</evidence>
<sequence length="312" mass="33634">MVSKRPIGSSGIEVASLALGGNVFGWTADEETSFAILDAFVNAGGTMIDTADVYTAWVPGHSGGESEGVIGRWLKRDPSKRDKVVIATKVGFLEGLAPDKIAAACDASLERLGIERIDLYYQHKDDETVPLADSLGAFERLVEAGKIRAIGLSQFTAERLDEALETSRRLELTPVSALQPWYNLVERAKFEDGLRDVAVRNGLAVFPFYSLANGFLTGKYRSQDDLTKSVRGMRNVEYLEGRGMRVLQVLDEVAAETGAALATVTLAWTMVQPAITAPIASATSMEQLGELLAALQLQLTPDQIARLDAASA</sequence>
<evidence type="ECO:0000259" key="1">
    <source>
        <dbReference type="Pfam" id="PF00248"/>
    </source>
</evidence>
<dbReference type="PANTHER" id="PTHR43364:SF6">
    <property type="entry name" value="OXIDOREDUCTASE-RELATED"/>
    <property type="match status" value="1"/>
</dbReference>
<dbReference type="PANTHER" id="PTHR43364">
    <property type="entry name" value="NADH-SPECIFIC METHYLGLYOXAL REDUCTASE-RELATED"/>
    <property type="match status" value="1"/>
</dbReference>
<dbReference type="InterPro" id="IPR023210">
    <property type="entry name" value="NADP_OxRdtase_dom"/>
</dbReference>
<dbReference type="Gene3D" id="3.20.20.100">
    <property type="entry name" value="NADP-dependent oxidoreductase domain"/>
    <property type="match status" value="1"/>
</dbReference>
<feature type="domain" description="NADP-dependent oxidoreductase" evidence="1">
    <location>
        <begin position="17"/>
        <end position="310"/>
    </location>
</feature>
<proteinExistence type="predicted"/>
<dbReference type="InterPro" id="IPR036812">
    <property type="entry name" value="NAD(P)_OxRdtase_dom_sf"/>
</dbReference>
<dbReference type="Pfam" id="PF00248">
    <property type="entry name" value="Aldo_ket_red"/>
    <property type="match status" value="1"/>
</dbReference>
<dbReference type="InterPro" id="IPR020471">
    <property type="entry name" value="AKR"/>
</dbReference>
<comment type="caution">
    <text evidence="2">The sequence shown here is derived from an EMBL/GenBank/DDBJ whole genome shotgun (WGS) entry which is preliminary data.</text>
</comment>
<organism evidence="2 3">
    <name type="scientific">Sphingomonas anseongensis</name>
    <dbReference type="NCBI Taxonomy" id="2908207"/>
    <lineage>
        <taxon>Bacteria</taxon>
        <taxon>Pseudomonadati</taxon>
        <taxon>Pseudomonadota</taxon>
        <taxon>Alphaproteobacteria</taxon>
        <taxon>Sphingomonadales</taxon>
        <taxon>Sphingomonadaceae</taxon>
        <taxon>Sphingomonas</taxon>
    </lineage>
</organism>
<accession>A0ABT0RFB8</accession>
<dbReference type="PRINTS" id="PR00069">
    <property type="entry name" value="ALDKETRDTASE"/>
</dbReference>
<name>A0ABT0RFB8_9SPHN</name>
<keyword evidence="3" id="KW-1185">Reference proteome</keyword>
<evidence type="ECO:0000313" key="2">
    <source>
        <dbReference type="EMBL" id="MCL6678985.1"/>
    </source>
</evidence>
<reference evidence="2" key="1">
    <citation type="submission" date="2022-05" db="EMBL/GenBank/DDBJ databases">
        <authorList>
            <person name="Jo J.-H."/>
            <person name="Im W.-T."/>
        </authorList>
    </citation>
    <scope>NUCLEOTIDE SEQUENCE</scope>
    <source>
        <strain evidence="2">RG327</strain>
    </source>
</reference>
<dbReference type="InterPro" id="IPR050523">
    <property type="entry name" value="AKR_Detox_Biosynth"/>
</dbReference>
<dbReference type="EMBL" id="JAMGBC010000001">
    <property type="protein sequence ID" value="MCL6678985.1"/>
    <property type="molecule type" value="Genomic_DNA"/>
</dbReference>
<dbReference type="Proteomes" id="UP001165343">
    <property type="component" value="Unassembled WGS sequence"/>
</dbReference>
<dbReference type="RefSeq" id="WP_249867909.1">
    <property type="nucleotide sequence ID" value="NZ_JAMGBC010000001.1"/>
</dbReference>
<gene>
    <name evidence="2" type="ORF">LZ519_06595</name>
</gene>